<feature type="transmembrane region" description="Helical" evidence="3">
    <location>
        <begin position="419"/>
        <end position="441"/>
    </location>
</feature>
<dbReference type="InterPro" id="IPR052047">
    <property type="entry name" value="GH94_Enzymes"/>
</dbReference>
<dbReference type="GO" id="GO:0005975">
    <property type="term" value="P:carbohydrate metabolic process"/>
    <property type="evidence" value="ECO:0007669"/>
    <property type="project" value="InterPro"/>
</dbReference>
<keyword evidence="3" id="KW-0812">Transmembrane</keyword>
<name>A0A7X5HTG5_9FIRM</name>
<keyword evidence="8" id="KW-1185">Reference proteome</keyword>
<dbReference type="CDD" id="cd11753">
    <property type="entry name" value="GH94N_ChvB_NdvB_2_like"/>
    <property type="match status" value="1"/>
</dbReference>
<evidence type="ECO:0000313" key="7">
    <source>
        <dbReference type="EMBL" id="NDL66131.1"/>
    </source>
</evidence>
<dbReference type="Gene3D" id="1.50.10.140">
    <property type="match status" value="2"/>
</dbReference>
<dbReference type="PANTHER" id="PTHR37469">
    <property type="entry name" value="CELLOBIONIC ACID PHOSPHORYLASE-RELATED"/>
    <property type="match status" value="1"/>
</dbReference>
<feature type="transmembrane region" description="Helical" evidence="3">
    <location>
        <begin position="952"/>
        <end position="971"/>
    </location>
</feature>
<feature type="domain" description="Glycosyl hydrolase 94 supersandwich" evidence="4">
    <location>
        <begin position="2114"/>
        <end position="2379"/>
    </location>
</feature>
<dbReference type="Gene3D" id="2.70.98.40">
    <property type="entry name" value="Glycoside hydrolase, family 65, N-terminal domain"/>
    <property type="match status" value="2"/>
</dbReference>
<organism evidence="7 8">
    <name type="scientific">Anaerotalea alkaliphila</name>
    <dbReference type="NCBI Taxonomy" id="2662126"/>
    <lineage>
        <taxon>Bacteria</taxon>
        <taxon>Bacillati</taxon>
        <taxon>Bacillota</taxon>
        <taxon>Clostridia</taxon>
        <taxon>Eubacteriales</taxon>
        <taxon>Anaerotalea</taxon>
    </lineage>
</organism>
<dbReference type="InterPro" id="IPR012341">
    <property type="entry name" value="6hp_glycosidase-like_sf"/>
</dbReference>
<protein>
    <submittedName>
        <fullName evidence="7">Glycosyl transferase</fullName>
    </submittedName>
</protein>
<dbReference type="InterPro" id="IPR010383">
    <property type="entry name" value="Glyco_hydrolase_94_b-supersand"/>
</dbReference>
<dbReference type="InterPro" id="IPR019282">
    <property type="entry name" value="Glycoamylase-like_cons_dom"/>
</dbReference>
<dbReference type="GO" id="GO:0016757">
    <property type="term" value="F:glycosyltransferase activity"/>
    <property type="evidence" value="ECO:0007669"/>
    <property type="project" value="UniProtKB-KW"/>
</dbReference>
<evidence type="ECO:0000256" key="2">
    <source>
        <dbReference type="ARBA" id="ARBA00022679"/>
    </source>
</evidence>
<evidence type="ECO:0000256" key="3">
    <source>
        <dbReference type="SAM" id="Phobius"/>
    </source>
</evidence>
<dbReference type="InterPro" id="IPR037820">
    <property type="entry name" value="GH94N_NdvB"/>
</dbReference>
<dbReference type="InterPro" id="IPR011013">
    <property type="entry name" value="Gal_mutarotase_sf_dom"/>
</dbReference>
<dbReference type="Gene3D" id="1.50.10.10">
    <property type="match status" value="1"/>
</dbReference>
<feature type="domain" description="Glycosyl hydrolase 94 supersandwich" evidence="4">
    <location>
        <begin position="1618"/>
        <end position="1894"/>
    </location>
</feature>
<dbReference type="InterPro" id="IPR033432">
    <property type="entry name" value="GH94_catalytic"/>
</dbReference>
<comment type="caution">
    <text evidence="7">The sequence shown here is derived from an EMBL/GenBank/DDBJ whole genome shotgun (WGS) entry which is preliminary data.</text>
</comment>
<proteinExistence type="predicted"/>
<dbReference type="InterPro" id="IPR037018">
    <property type="entry name" value="GH65_N"/>
</dbReference>
<dbReference type="Pfam" id="PF17167">
    <property type="entry name" value="Glyco_hydro_94"/>
    <property type="match status" value="1"/>
</dbReference>
<evidence type="ECO:0000256" key="1">
    <source>
        <dbReference type="ARBA" id="ARBA00022676"/>
    </source>
</evidence>
<dbReference type="InterPro" id="IPR008928">
    <property type="entry name" value="6-hairpin_glycosidase_sf"/>
</dbReference>
<keyword evidence="2 7" id="KW-0808">Transferase</keyword>
<keyword evidence="1" id="KW-0328">Glycosyltransferase</keyword>
<dbReference type="SUPFAM" id="SSF74650">
    <property type="entry name" value="Galactose mutarotase-like"/>
    <property type="match status" value="2"/>
</dbReference>
<evidence type="ECO:0000259" key="4">
    <source>
        <dbReference type="Pfam" id="PF06165"/>
    </source>
</evidence>
<feature type="transmembrane region" description="Helical" evidence="3">
    <location>
        <begin position="895"/>
        <end position="923"/>
    </location>
</feature>
<dbReference type="InterPro" id="IPR037824">
    <property type="entry name" value="GH94N_2_NdvB"/>
</dbReference>
<reference evidence="7 8" key="1">
    <citation type="submission" date="2020-01" db="EMBL/GenBank/DDBJ databases">
        <title>Anaeroalcalibacter tamaniensis gen. nov., sp. nov., moderately halophilic strictly anaerobic fermenter bacterium from mud volcano of Taman peninsula.</title>
        <authorList>
            <person name="Frolova A."/>
            <person name="Merkel A.Y."/>
            <person name="Slobodkin A.I."/>
        </authorList>
    </citation>
    <scope>NUCLEOTIDE SEQUENCE [LARGE SCALE GENOMIC DNA]</scope>
    <source>
        <strain evidence="7 8">F-3ap</strain>
    </source>
</reference>
<dbReference type="SUPFAM" id="SSF48208">
    <property type="entry name" value="Six-hairpin glycosidases"/>
    <property type="match status" value="1"/>
</dbReference>
<feature type="transmembrane region" description="Helical" evidence="3">
    <location>
        <begin position="852"/>
        <end position="874"/>
    </location>
</feature>
<gene>
    <name evidence="7" type="ORF">GXN74_00025</name>
</gene>
<keyword evidence="3" id="KW-0472">Membrane</keyword>
<keyword evidence="3" id="KW-1133">Transmembrane helix</keyword>
<accession>A0A7X5HTG5</accession>
<dbReference type="Pfam" id="PF06165">
    <property type="entry name" value="GH94_b-supersand"/>
    <property type="match status" value="2"/>
</dbReference>
<evidence type="ECO:0000313" key="8">
    <source>
        <dbReference type="Proteomes" id="UP000461585"/>
    </source>
</evidence>
<dbReference type="EMBL" id="JAAEEH010000001">
    <property type="protein sequence ID" value="NDL66131.1"/>
    <property type="molecule type" value="Genomic_DNA"/>
</dbReference>
<dbReference type="Pfam" id="PF10091">
    <property type="entry name" value="Glycoamylase"/>
    <property type="match status" value="1"/>
</dbReference>
<dbReference type="Proteomes" id="UP000461585">
    <property type="component" value="Unassembled WGS sequence"/>
</dbReference>
<evidence type="ECO:0000259" key="5">
    <source>
        <dbReference type="Pfam" id="PF10091"/>
    </source>
</evidence>
<dbReference type="PANTHER" id="PTHR37469:SF2">
    <property type="entry name" value="CELLOBIONIC ACID PHOSPHORYLASE"/>
    <property type="match status" value="1"/>
</dbReference>
<feature type="transmembrane region" description="Helical" evidence="3">
    <location>
        <begin position="829"/>
        <end position="846"/>
    </location>
</feature>
<dbReference type="CDD" id="cd11756">
    <property type="entry name" value="GH94N_ChvB_NdvB_1_like"/>
    <property type="match status" value="1"/>
</dbReference>
<dbReference type="Gene3D" id="2.60.420.10">
    <property type="entry name" value="Maltose phosphorylase, domain 3"/>
    <property type="match status" value="1"/>
</dbReference>
<evidence type="ECO:0000259" key="6">
    <source>
        <dbReference type="Pfam" id="PF17167"/>
    </source>
</evidence>
<dbReference type="GO" id="GO:0030246">
    <property type="term" value="F:carbohydrate binding"/>
    <property type="evidence" value="ECO:0007669"/>
    <property type="project" value="InterPro"/>
</dbReference>
<dbReference type="SMART" id="SM01068">
    <property type="entry name" value="CBM_X"/>
    <property type="match status" value="2"/>
</dbReference>
<feature type="domain" description="Glycosyl hydrolase 94 catalytic" evidence="6">
    <location>
        <begin position="2393"/>
        <end position="2817"/>
    </location>
</feature>
<sequence>MGMALLSVLAVWFVWRKVRINRNIHIRDASLTVEELEDHARRISLDHAVSRKRNILNWPLTRMNDNYVQILLVYKGLNEDIQRKRSVPPAAEWLLDNFYVVEEQVKGIRRDLSKKQHDRLPVLRKGPYKGYTRIFAIAMELVAHVDGQVEEDTLRKYLEAYQTHNILFEREISALPTMIRLALIENIRMATEKIKETQTQWKKADEVAKKWLEEDSIKLFQNGLEPIEVNPSFVEHLFYRLRKSGRNYANVLLFMDENLEKLGTTTEAVASKEHHAQAINTVSMGNCITSLKAVGTMDWSALFESASFLDKTLRQDPDGTYRLMDMSTRSHYKREAEKIARAYGVSELHIGREAVLLAEKASKGQTPDQEVGNAARRRLHVGYYLTGNGLKELEDRQQGQGKRTPWTRVGLWVKGKPEILYMGSVGVLTLLVGAFAVGHVADAQGGNLLFHGVLAGLAVLLPASEMAISMVNWLVCKFSEPAIFPRLELKGGIPDNMRTMVVMPALLTDEKRVEELLENMEIHYLANREDNLYFALIGAFKDADSLNTDGDRKVLAEAFDGIKALNGKYAREGKDIFYFYHRLRQFNESDNNWMGWERKRGALMEFNEMLLGSQDTSFSYYSNASLPHADIKYIITLDADTVLPLGTAKRMIGTMAHPLNIPIVDREKGIVVEGYGLMQPRITFDMDSSNRSAFSRIFTGQEGIDPYASAISDVYQDLFGEGIFTGKGIYDLHVFHGILKDAIPENAILSHDLLEGSYVRVALVSDLELVDSYPSKYNSYMARLYRWIRGDWQLLPWLGRKVSNANNERIQNPLSKVSRWKIGDNLRRSLLAPAIMALYLLGFSILPGSPYFWVGIGIATMGLPHAITILGQVFSGGLRIDRIKSHIPGFFGLKASLFQFMLSGVFLSYQAAIVLHGIFITLFRVLVSKKNMLVWVTSADAEKTQKNTLGSYLSAMGPSALAGAGMVALAARFKPEHIAFSLVFLAVWGMAPFVAYLVSRDIDNEEERLEAKDLMELGRTARRTWRYFEEFANRKNNYLAPDNFQEDPPRGIAYRTSPTNVGLGLLASLSARDLGYAGTLDTVDAIAKTVATMEKMEKWNGHLYNWYDTRTLQPLKPLYVSTVDSGNLVCYLTTLAQGLEEYGGRPLVDASFLQGIKDTLRNGLQEEENLPALSVHSDFMEREDEINLVSWNRTLDGILSGTVPARAQEQEWNEKVERMAGKFKEDLERLAPWAALAETMPNEMREDILAVETEKLLGILKENVCLKDLCRHSGNILEQIDGLMEETEKMEGKSFKEGRGWLERLKEAATVSKEFHLEFMENLRLLIQRIQKLSMETQFSILYDERRQLFSIGYDVEERKLSNSHYDLLASEARQTSFIAIARGEVPAKHWAMLGRSLTVVDRFKGLVSWSGTMFEYLMPLLLMKSYRNTLLDESYSFVVKSQKKYGKQRGMPWGTSESSYNSLDLNLDYQYKAIGVPWLGLKRGLSEDAVTAPYATFLALMASPREAYRNLRRLKAEGLEGAYGYYEAADYTPERLDANAGKVVVKSFMAHHQGMSLLALNNYLNGNIMQKRFAADPHVKAARLLLQEKVPMNVVFTKESKEKVVPAKGKARLDKGVTRRYTAPDGELPRAHVLSNGDYSVMVTERGTGYSRNKTVDLARWREDDVQDGHGMFFYIKDIDRNRHWSAAYAPLQVLPEKYEAVFTSDKAVFRRTDGDIETSTEVAVAAGDDGEIRRIKLKNNGKEPCVLEVTSYYEVVLAPRNNDEAHPAFSNLFVRTEFNEEHHALLANRRPRGGMDKEIWAAQVPVIDGESVGEIQYETDRMQFIGRGRTVGNPAGMEREKPLSNTVGAVLDPIFCLRAKLRIEPGKTAEISFASLMADSKEGILERIEKYSGREACDAAFRLALAGSQVEAKYLNIQGPKLEMYLESIANILYASPLRRKQEQMIKENRKGQASLWPYGISGDRPIVLVILKAVEEIELLGEVLKAHEYWRLKDLRVDLVVLGDEAKGGKDRLFPMLEDIAAANRAQDVFLLNAREMPAEDGVLFGAVARMVFRGDGGTMEKQLRALPKTRLPGLEAFPEVRGIPSIPATEEALGLSHFNGLGGFSGDGSAYVIRLEKGQMTPLPWVNVIANPEFGFMVSESGGGHTWCENSRENKLTPWSNDPVCDTPGETFYIRDDSGETWSLTPLPIREEEPYTVRHGFGHTQWSHASHGISQELVQFVPVEGKVKVSMIRLQNDGPMERKVWITCYAHPVLGVGPKDTALHLVSSQNERGMLLLENPYNREFEDRVCFLDVSMEERSVTGDRREFFGLGKADAPESLKRKRLSGAVGAGYAPCAAMQVELVLGANETRELVFVLGMAVDGEKAQALGDRFRDVEKAKESLLQVKRFWQEKLQVVQVRTPDGAMDLLLNGWLSYQVISCRLWAKSGFYQAGGAFGFRDQLQDSLAVATLWPEMAKRQILKHARHQFAEGDVLHWWHEPAGKGTRTRISDDYLWLPFVTAEYVRLTGDAEILNIDLPFLEAEVLREGEEERYCTPEVSAETASLYGHCIRSLENGLKFGEHGLPLMGTGDWNDGMNAVGNGGKGESVWLGWFLVSTLEKFLPLCRLMGEEERVDRYGVLRRAVIEAIEESAWDGNWYKRAFFDNGSALGSANNSECRIDSLAQTWAVLSGGGDPERAKRAMRSLEDHLVLREEGIIKLLTPPFKTGDMKPGYIQGYLPGVRENGGQYTHAAAWVVGAFALLGDGDKAGELFGLLNPINHTRTDKECAVYKGEPYVMAADVYGEHPHVGRGGWTWYTGSASWMYRTGLENILGFRKVGDRLEMDPCIPTKWTGYAIRYTHLQTTYEIQVKNPGNASKGVSAVTVDGKRLEGKVVQLVNDKGFHQVEFVLGPKPEIHQ</sequence>
<feature type="domain" description="Glycoamylase-like" evidence="5">
    <location>
        <begin position="1365"/>
        <end position="1574"/>
    </location>
</feature>